<dbReference type="EnsemblMetazoa" id="GPPI043372-RA">
    <property type="protein sequence ID" value="GPPI043372-PA"/>
    <property type="gene ID" value="GPPI043372"/>
</dbReference>
<reference evidence="1" key="2">
    <citation type="submission" date="2020-05" db="UniProtKB">
        <authorList>
            <consortium name="EnsemblMetazoa"/>
        </authorList>
    </citation>
    <scope>IDENTIFICATION</scope>
    <source>
        <strain evidence="1">IAEA</strain>
    </source>
</reference>
<keyword evidence="2" id="KW-1185">Reference proteome</keyword>
<dbReference type="EMBL" id="JXJN01022184">
    <property type="status" value="NOT_ANNOTATED_CDS"/>
    <property type="molecule type" value="Genomic_DNA"/>
</dbReference>
<evidence type="ECO:0000313" key="1">
    <source>
        <dbReference type="EnsemblMetazoa" id="GPPI043372-PA"/>
    </source>
</evidence>
<dbReference type="AlphaFoldDB" id="A0A1B0BXC8"/>
<sequence length="175" mass="20213">MKDFDNFSPFRDVMLSYVAYEGSYSDNSSIQDCKGHVAKRMAKLTSGQNKTGSLRNRNMLIKKNKTNEAVTCLANGKVIIRSESLQYKQILIEPNVLNCSTAFRRRETFGSKFYQNFDRCPTNAVYDRLLCSIFFLKSFRTTMKFEAAIVVSCAQTRTGHLHNMEKPKYGRRRFL</sequence>
<name>A0A1B0BXC8_9MUSC</name>
<proteinExistence type="predicted"/>
<accession>A0A1B0BXC8</accession>
<organism evidence="1 2">
    <name type="scientific">Glossina palpalis gambiensis</name>
    <dbReference type="NCBI Taxonomy" id="67801"/>
    <lineage>
        <taxon>Eukaryota</taxon>
        <taxon>Metazoa</taxon>
        <taxon>Ecdysozoa</taxon>
        <taxon>Arthropoda</taxon>
        <taxon>Hexapoda</taxon>
        <taxon>Insecta</taxon>
        <taxon>Pterygota</taxon>
        <taxon>Neoptera</taxon>
        <taxon>Endopterygota</taxon>
        <taxon>Diptera</taxon>
        <taxon>Brachycera</taxon>
        <taxon>Muscomorpha</taxon>
        <taxon>Hippoboscoidea</taxon>
        <taxon>Glossinidae</taxon>
        <taxon>Glossina</taxon>
    </lineage>
</organism>
<evidence type="ECO:0000313" key="2">
    <source>
        <dbReference type="Proteomes" id="UP000092460"/>
    </source>
</evidence>
<reference evidence="2" key="1">
    <citation type="submission" date="2015-01" db="EMBL/GenBank/DDBJ databases">
        <authorList>
            <person name="Aksoy S."/>
            <person name="Warren W."/>
            <person name="Wilson R.K."/>
        </authorList>
    </citation>
    <scope>NUCLEOTIDE SEQUENCE [LARGE SCALE GENOMIC DNA]</scope>
    <source>
        <strain evidence="2">IAEA</strain>
    </source>
</reference>
<protein>
    <submittedName>
        <fullName evidence="1">Uncharacterized protein</fullName>
    </submittedName>
</protein>
<dbReference type="VEuPathDB" id="VectorBase:GPPI043372"/>
<dbReference type="Proteomes" id="UP000092460">
    <property type="component" value="Unassembled WGS sequence"/>
</dbReference>